<dbReference type="RefSeq" id="WP_100339398.1">
    <property type="nucleotide sequence ID" value="NZ_PGFJ01000001.1"/>
</dbReference>
<name>A0A2H9VQN8_9SPHI</name>
<proteinExistence type="predicted"/>
<evidence type="ECO:0000313" key="4">
    <source>
        <dbReference type="EMBL" id="PJJ83103.1"/>
    </source>
</evidence>
<dbReference type="OrthoDB" id="9794725at2"/>
<protein>
    <submittedName>
        <fullName evidence="4">Acetyl esterase/lipase</fullName>
    </submittedName>
</protein>
<comment type="caution">
    <text evidence="4">The sequence shown here is derived from an EMBL/GenBank/DDBJ whole genome shotgun (WGS) entry which is preliminary data.</text>
</comment>
<dbReference type="PANTHER" id="PTHR48081">
    <property type="entry name" value="AB HYDROLASE SUPERFAMILY PROTEIN C4A8.06C"/>
    <property type="match status" value="1"/>
</dbReference>
<dbReference type="InterPro" id="IPR050300">
    <property type="entry name" value="GDXG_lipolytic_enzyme"/>
</dbReference>
<evidence type="ECO:0000313" key="5">
    <source>
        <dbReference type="Proteomes" id="UP000242687"/>
    </source>
</evidence>
<dbReference type="EMBL" id="PGFJ01000001">
    <property type="protein sequence ID" value="PJJ83103.1"/>
    <property type="molecule type" value="Genomic_DNA"/>
</dbReference>
<dbReference type="Proteomes" id="UP000242687">
    <property type="component" value="Unassembled WGS sequence"/>
</dbReference>
<sequence>MKLFKNLIIAAALLPLMAHAQQQTINLYQGAVPNSKPTKLVDQTTLEQGMFRRVANPQLEVYAPEAGKANGTAVIIIPGGSYKVVVYQSEGIRSAQEFAKNGVTAFVLKYRLPADSSMVDKTIGPLQDAQQAIKIVREGAAKWNLDVNKIGVVGFSAGGHLASTVGTHFQKAVIENSNNTNLRPDFLVLIYPVISMQEGLTHADSRKNLLGATPSKATVDLYSNEMQINDKTPVTFLVHAGDDNVVKVENSIGFYENLRKNKVPAEMHLFQKGGHGLMGHGLDEWMNLLFKWLQANKFMTKQ</sequence>
<dbReference type="Gene3D" id="3.40.50.1820">
    <property type="entry name" value="alpha/beta hydrolase"/>
    <property type="match status" value="1"/>
</dbReference>
<dbReference type="Pfam" id="PF20434">
    <property type="entry name" value="BD-FAE"/>
    <property type="match status" value="1"/>
</dbReference>
<evidence type="ECO:0000259" key="3">
    <source>
        <dbReference type="Pfam" id="PF20434"/>
    </source>
</evidence>
<dbReference type="AlphaFoldDB" id="A0A2H9VQN8"/>
<dbReference type="PANTHER" id="PTHR48081:SF6">
    <property type="entry name" value="PEPTIDASE S9 PROLYL OLIGOPEPTIDASE CATALYTIC DOMAIN-CONTAINING PROTEIN"/>
    <property type="match status" value="1"/>
</dbReference>
<keyword evidence="5" id="KW-1185">Reference proteome</keyword>
<evidence type="ECO:0000256" key="2">
    <source>
        <dbReference type="SAM" id="SignalP"/>
    </source>
</evidence>
<keyword evidence="2" id="KW-0732">Signal</keyword>
<dbReference type="SUPFAM" id="SSF53474">
    <property type="entry name" value="alpha/beta-Hydrolases"/>
    <property type="match status" value="1"/>
</dbReference>
<keyword evidence="1" id="KW-0378">Hydrolase</keyword>
<accession>A0A2H9VQN8</accession>
<feature type="domain" description="BD-FAE-like" evidence="3">
    <location>
        <begin position="59"/>
        <end position="258"/>
    </location>
</feature>
<evidence type="ECO:0000256" key="1">
    <source>
        <dbReference type="ARBA" id="ARBA00022801"/>
    </source>
</evidence>
<dbReference type="InterPro" id="IPR029058">
    <property type="entry name" value="AB_hydrolase_fold"/>
</dbReference>
<dbReference type="InterPro" id="IPR049492">
    <property type="entry name" value="BD-FAE-like_dom"/>
</dbReference>
<feature type="signal peptide" evidence="2">
    <location>
        <begin position="1"/>
        <end position="20"/>
    </location>
</feature>
<feature type="chain" id="PRO_5014127728" evidence="2">
    <location>
        <begin position="21"/>
        <end position="302"/>
    </location>
</feature>
<dbReference type="GO" id="GO:0016787">
    <property type="term" value="F:hydrolase activity"/>
    <property type="evidence" value="ECO:0007669"/>
    <property type="project" value="UniProtKB-KW"/>
</dbReference>
<organism evidence="4 5">
    <name type="scientific">Mucilaginibacter auburnensis</name>
    <dbReference type="NCBI Taxonomy" id="1457233"/>
    <lineage>
        <taxon>Bacteria</taxon>
        <taxon>Pseudomonadati</taxon>
        <taxon>Bacteroidota</taxon>
        <taxon>Sphingobacteriia</taxon>
        <taxon>Sphingobacteriales</taxon>
        <taxon>Sphingobacteriaceae</taxon>
        <taxon>Mucilaginibacter</taxon>
    </lineage>
</organism>
<gene>
    <name evidence="4" type="ORF">CLV57_0081</name>
</gene>
<reference evidence="4 5" key="1">
    <citation type="submission" date="2017-11" db="EMBL/GenBank/DDBJ databases">
        <title>Genomic Encyclopedia of Archaeal and Bacterial Type Strains, Phase II (KMG-II): From Individual Species to Whole Genera.</title>
        <authorList>
            <person name="Goeker M."/>
        </authorList>
    </citation>
    <scope>NUCLEOTIDE SEQUENCE [LARGE SCALE GENOMIC DNA]</scope>
    <source>
        <strain evidence="4 5">DSM 28175</strain>
    </source>
</reference>